<accession>A0ABU2MUB0</accession>
<dbReference type="PANTHER" id="PTHR11104:SF0">
    <property type="entry name" value="SPBETA PROPHAGE-DERIVED AMINOGLYCOSIDE N(3')-ACETYLTRANSFERASE-LIKE PROTEIN YOKD"/>
    <property type="match status" value="1"/>
</dbReference>
<evidence type="ECO:0000313" key="5">
    <source>
        <dbReference type="Proteomes" id="UP001183246"/>
    </source>
</evidence>
<reference evidence="5" key="1">
    <citation type="submission" date="2023-07" db="EMBL/GenBank/DDBJ databases">
        <title>30 novel species of actinomycetes from the DSMZ collection.</title>
        <authorList>
            <person name="Nouioui I."/>
        </authorList>
    </citation>
    <scope>NUCLEOTIDE SEQUENCE [LARGE SCALE GENOMIC DNA]</scope>
    <source>
        <strain evidence="5">DSM 44938</strain>
    </source>
</reference>
<dbReference type="SUPFAM" id="SSF110710">
    <property type="entry name" value="TTHA0583/YokD-like"/>
    <property type="match status" value="1"/>
</dbReference>
<dbReference type="Pfam" id="PF02522">
    <property type="entry name" value="Antibiotic_NAT"/>
    <property type="match status" value="1"/>
</dbReference>
<comment type="similarity">
    <text evidence="1">Belongs to the antibiotic N-acetyltransferase family.</text>
</comment>
<evidence type="ECO:0000256" key="2">
    <source>
        <dbReference type="ARBA" id="ARBA00022679"/>
    </source>
</evidence>
<evidence type="ECO:0000256" key="1">
    <source>
        <dbReference type="ARBA" id="ARBA00006383"/>
    </source>
</evidence>
<keyword evidence="5" id="KW-1185">Reference proteome</keyword>
<keyword evidence="3" id="KW-0012">Acyltransferase</keyword>
<name>A0ABU2MUB0_9ACTN</name>
<dbReference type="EMBL" id="JAVREL010000013">
    <property type="protein sequence ID" value="MDT0345232.1"/>
    <property type="molecule type" value="Genomic_DNA"/>
</dbReference>
<organism evidence="4 5">
    <name type="scientific">Streptomyces litchfieldiae</name>
    <dbReference type="NCBI Taxonomy" id="3075543"/>
    <lineage>
        <taxon>Bacteria</taxon>
        <taxon>Bacillati</taxon>
        <taxon>Actinomycetota</taxon>
        <taxon>Actinomycetes</taxon>
        <taxon>Kitasatosporales</taxon>
        <taxon>Streptomycetaceae</taxon>
        <taxon>Streptomyces</taxon>
    </lineage>
</organism>
<dbReference type="Proteomes" id="UP001183246">
    <property type="component" value="Unassembled WGS sequence"/>
</dbReference>
<protein>
    <submittedName>
        <fullName evidence="4">AAC(3) family N-acetyltransferase</fullName>
    </submittedName>
</protein>
<dbReference type="InterPro" id="IPR028345">
    <property type="entry name" value="Antibiotic_NAT-like"/>
</dbReference>
<dbReference type="PANTHER" id="PTHR11104">
    <property type="entry name" value="AMINOGLYCOSIDE N3-ACETYLTRANSFERASE"/>
    <property type="match status" value="1"/>
</dbReference>
<dbReference type="InterPro" id="IPR003679">
    <property type="entry name" value="Amioglycoside_AcTrfase"/>
</dbReference>
<comment type="caution">
    <text evidence="4">The sequence shown here is derived from an EMBL/GenBank/DDBJ whole genome shotgun (WGS) entry which is preliminary data.</text>
</comment>
<evidence type="ECO:0000313" key="4">
    <source>
        <dbReference type="EMBL" id="MDT0345232.1"/>
    </source>
</evidence>
<gene>
    <name evidence="4" type="ORF">RM590_21885</name>
</gene>
<sequence length="277" mass="29172">MAISAAQLATAIDALDLAGRPVMTHSSLRSFGEPVDGGADGVLDALLERGCTVLVPSFTESHFSMPAPKDRRLERNGIDYDHPYPPPSVPRGWSVDCGLIDRSMGTLPATLIARPGAHRGDHPLDSFAALGPLAAELTAAQSPADVYGPVRALAERRGTVLLIGVGLDRMTALHLAERQSGRRLFVRWAKTADGRTAPVEAGSCSDGFPRLTDHLRPLARTTRVGSSPWTAFPAHEALATASATMAADQTITHCANTDCERCRDSIAGGPLGSLPLG</sequence>
<proteinExistence type="inferred from homology"/>
<evidence type="ECO:0000256" key="3">
    <source>
        <dbReference type="ARBA" id="ARBA00023315"/>
    </source>
</evidence>
<dbReference type="RefSeq" id="WP_311706360.1">
    <property type="nucleotide sequence ID" value="NZ_JAVREL010000013.1"/>
</dbReference>
<keyword evidence="2" id="KW-0808">Transferase</keyword>